<dbReference type="Proteomes" id="UP000267821">
    <property type="component" value="Unassembled WGS sequence"/>
</dbReference>
<reference evidence="2 3" key="1">
    <citation type="journal article" date="2018" name="Nat. Ecol. Evol.">
        <title>Pezizomycetes genomes reveal the molecular basis of ectomycorrhizal truffle lifestyle.</title>
        <authorList>
            <person name="Murat C."/>
            <person name="Payen T."/>
            <person name="Noel B."/>
            <person name="Kuo A."/>
            <person name="Morin E."/>
            <person name="Chen J."/>
            <person name="Kohler A."/>
            <person name="Krizsan K."/>
            <person name="Balestrini R."/>
            <person name="Da Silva C."/>
            <person name="Montanini B."/>
            <person name="Hainaut M."/>
            <person name="Levati E."/>
            <person name="Barry K.W."/>
            <person name="Belfiori B."/>
            <person name="Cichocki N."/>
            <person name="Clum A."/>
            <person name="Dockter R.B."/>
            <person name="Fauchery L."/>
            <person name="Guy J."/>
            <person name="Iotti M."/>
            <person name="Le Tacon F."/>
            <person name="Lindquist E.A."/>
            <person name="Lipzen A."/>
            <person name="Malagnac F."/>
            <person name="Mello A."/>
            <person name="Molinier V."/>
            <person name="Miyauchi S."/>
            <person name="Poulain J."/>
            <person name="Riccioni C."/>
            <person name="Rubini A."/>
            <person name="Sitrit Y."/>
            <person name="Splivallo R."/>
            <person name="Traeger S."/>
            <person name="Wang M."/>
            <person name="Zifcakova L."/>
            <person name="Wipf D."/>
            <person name="Zambonelli A."/>
            <person name="Paolocci F."/>
            <person name="Nowrousian M."/>
            <person name="Ottonello S."/>
            <person name="Baldrian P."/>
            <person name="Spatafora J.W."/>
            <person name="Henrissat B."/>
            <person name="Nagy L.G."/>
            <person name="Aury J.M."/>
            <person name="Wincker P."/>
            <person name="Grigoriev I.V."/>
            <person name="Bonfante P."/>
            <person name="Martin F.M."/>
        </authorList>
    </citation>
    <scope>NUCLEOTIDE SEQUENCE [LARGE SCALE GENOMIC DNA]</scope>
    <source>
        <strain evidence="2 3">ATCC MYA-4762</strain>
    </source>
</reference>
<proteinExistence type="predicted"/>
<evidence type="ECO:0000313" key="3">
    <source>
        <dbReference type="Proteomes" id="UP000267821"/>
    </source>
</evidence>
<feature type="region of interest" description="Disordered" evidence="1">
    <location>
        <begin position="1"/>
        <end position="72"/>
    </location>
</feature>
<evidence type="ECO:0000256" key="1">
    <source>
        <dbReference type="SAM" id="MobiDB-lite"/>
    </source>
</evidence>
<accession>A0A3N4M2H9</accession>
<dbReference type="AlphaFoldDB" id="A0A3N4M2H9"/>
<evidence type="ECO:0000313" key="2">
    <source>
        <dbReference type="EMBL" id="RPB29250.1"/>
    </source>
</evidence>
<keyword evidence="3" id="KW-1185">Reference proteome</keyword>
<protein>
    <submittedName>
        <fullName evidence="2">Uncharacterized protein</fullName>
    </submittedName>
</protein>
<organism evidence="2 3">
    <name type="scientific">Terfezia boudieri ATCC MYA-4762</name>
    <dbReference type="NCBI Taxonomy" id="1051890"/>
    <lineage>
        <taxon>Eukaryota</taxon>
        <taxon>Fungi</taxon>
        <taxon>Dikarya</taxon>
        <taxon>Ascomycota</taxon>
        <taxon>Pezizomycotina</taxon>
        <taxon>Pezizomycetes</taxon>
        <taxon>Pezizales</taxon>
        <taxon>Pezizaceae</taxon>
        <taxon>Terfezia</taxon>
    </lineage>
</organism>
<name>A0A3N4M2H9_9PEZI</name>
<dbReference type="EMBL" id="ML121528">
    <property type="protein sequence ID" value="RPB29250.1"/>
    <property type="molecule type" value="Genomic_DNA"/>
</dbReference>
<sequence>MSSEAGPAPRSALESESGAAYPDLSANVQFRARRSQQTRTPSSPPPPEPSRPSAPQQPAPPPSKVIAMSERKTSTLNVKLSGAANYPRWVTNIKLQNGEGRNA</sequence>
<dbReference type="InParanoid" id="A0A3N4M2H9"/>
<feature type="compositionally biased region" description="Pro residues" evidence="1">
    <location>
        <begin position="42"/>
        <end position="63"/>
    </location>
</feature>
<gene>
    <name evidence="2" type="ORF">L211DRAFT_264261</name>
</gene>